<keyword evidence="3" id="KW-1185">Reference proteome</keyword>
<gene>
    <name evidence="2" type="ORF">LSUE1_G003635</name>
</gene>
<evidence type="ECO:0000256" key="1">
    <source>
        <dbReference type="SAM" id="SignalP"/>
    </source>
</evidence>
<dbReference type="InterPro" id="IPR052820">
    <property type="entry name" value="PhiA_domain"/>
</dbReference>
<sequence>MSLLRSILALATTSLSLVAAANVFTLTASLPGNKTFDGQVVNAAGEAFYLGLEAPATYCPVQAEPCPNVTGTIVSGMTALWVEVPGGQEIYVAPAGNLGFTQAHSAYVPPGSYIGGFTNITTLSDCGPAISVFNWEAANFTTGGIWACPTATNATATYQIFAKTVAFNHTNCVELAGLQPHYQSTNAFGAWEYI</sequence>
<feature type="signal peptide" evidence="1">
    <location>
        <begin position="1"/>
        <end position="20"/>
    </location>
</feature>
<name>A0A8T9C8D2_9HELO</name>
<dbReference type="EMBL" id="QGMK01000399">
    <property type="protein sequence ID" value="TVY81938.1"/>
    <property type="molecule type" value="Genomic_DNA"/>
</dbReference>
<comment type="caution">
    <text evidence="2">The sequence shown here is derived from an EMBL/GenBank/DDBJ whole genome shotgun (WGS) entry which is preliminary data.</text>
</comment>
<evidence type="ECO:0000313" key="3">
    <source>
        <dbReference type="Proteomes" id="UP000469558"/>
    </source>
</evidence>
<proteinExistence type="predicted"/>
<dbReference type="Proteomes" id="UP000469558">
    <property type="component" value="Unassembled WGS sequence"/>
</dbReference>
<evidence type="ECO:0000313" key="2">
    <source>
        <dbReference type="EMBL" id="TVY81938.1"/>
    </source>
</evidence>
<reference evidence="2 3" key="1">
    <citation type="submission" date="2018-05" db="EMBL/GenBank/DDBJ databases">
        <title>Genome sequencing and assembly of the regulated plant pathogen Lachnellula willkommii and related sister species for the development of diagnostic species identification markers.</title>
        <authorList>
            <person name="Giroux E."/>
            <person name="Bilodeau G."/>
        </authorList>
    </citation>
    <scope>NUCLEOTIDE SEQUENCE [LARGE SCALE GENOMIC DNA]</scope>
    <source>
        <strain evidence="2 3">CBS 268.59</strain>
    </source>
</reference>
<keyword evidence="1" id="KW-0732">Signal</keyword>
<dbReference type="PANTHER" id="PTHR42047">
    <property type="entry name" value="PROTEIN, PUTATIVE (AFU_ORTHOLOGUE AFUA_6G03560)-RELATED"/>
    <property type="match status" value="1"/>
</dbReference>
<feature type="chain" id="PRO_5035774746" evidence="1">
    <location>
        <begin position="21"/>
        <end position="194"/>
    </location>
</feature>
<organism evidence="2 3">
    <name type="scientific">Lachnellula suecica</name>
    <dbReference type="NCBI Taxonomy" id="602035"/>
    <lineage>
        <taxon>Eukaryota</taxon>
        <taxon>Fungi</taxon>
        <taxon>Dikarya</taxon>
        <taxon>Ascomycota</taxon>
        <taxon>Pezizomycotina</taxon>
        <taxon>Leotiomycetes</taxon>
        <taxon>Helotiales</taxon>
        <taxon>Lachnaceae</taxon>
        <taxon>Lachnellula</taxon>
    </lineage>
</organism>
<dbReference type="OrthoDB" id="5430620at2759"/>
<protein>
    <submittedName>
        <fullName evidence="2">Putative secreted protein</fullName>
    </submittedName>
</protein>
<accession>A0A8T9C8D2</accession>
<dbReference type="AlphaFoldDB" id="A0A8T9C8D2"/>
<dbReference type="PANTHER" id="PTHR42047:SF1">
    <property type="entry name" value="PROTEIN, PUTATIVE (AFU_ORTHOLOGUE AFUA_6G03560)-RELATED"/>
    <property type="match status" value="1"/>
</dbReference>